<dbReference type="EMBL" id="CP003388">
    <property type="protein sequence ID" value="AFD56774.1"/>
    <property type="molecule type" value="Genomic_DNA"/>
</dbReference>
<accession>H8MDZ4</accession>
<evidence type="ECO:0000313" key="1">
    <source>
        <dbReference type="EMBL" id="AFD56774.1"/>
    </source>
</evidence>
<dbReference type="KEGG" id="rai:RA0C_1901"/>
<dbReference type="PATRIC" id="fig|693978.17.peg.1882"/>
<dbReference type="Proteomes" id="UP000010093">
    <property type="component" value="Chromosome"/>
</dbReference>
<dbReference type="HOGENOM" id="CLU_3332402_0_0_10"/>
<evidence type="ECO:0000313" key="2">
    <source>
        <dbReference type="Proteomes" id="UP000010093"/>
    </source>
</evidence>
<reference evidence="1 2" key="1">
    <citation type="journal article" date="2012" name="J. Bacteriol.">
        <title>Complete genome sequence of Riemerella anatipestifer reference strain.</title>
        <authorList>
            <person name="Wang X."/>
            <person name="Zhu D."/>
            <person name="Wang M."/>
            <person name="Cheng A."/>
            <person name="Jia R."/>
            <person name="Zhou Y."/>
            <person name="Chen Z."/>
            <person name="Luo Q."/>
            <person name="Liu F."/>
            <person name="Wang Y."/>
            <person name="Chen X.Y."/>
        </authorList>
    </citation>
    <scope>NUCLEOTIDE SEQUENCE [LARGE SCALE GENOMIC DNA]</scope>
    <source>
        <strain evidence="2">DSM 15868</strain>
    </source>
</reference>
<dbReference type="AlphaFoldDB" id="H8MDZ4"/>
<protein>
    <submittedName>
        <fullName evidence="1">Uncharacterized protein</fullName>
    </submittedName>
</protein>
<sequence length="38" mass="4499">MPLKIGFILLKIWLANGQTRRSFVLKTDLLNGNYWYTN</sequence>
<name>H8MDZ4_RIEAD</name>
<organism evidence="1 2">
    <name type="scientific">Riemerella anatipestifer (strain ATCC 11845 / DSM 15868 / JCM 9532 / NCTC 11014)</name>
    <dbReference type="NCBI Taxonomy" id="693978"/>
    <lineage>
        <taxon>Bacteria</taxon>
        <taxon>Pseudomonadati</taxon>
        <taxon>Bacteroidota</taxon>
        <taxon>Flavobacteriia</taxon>
        <taxon>Flavobacteriales</taxon>
        <taxon>Weeksellaceae</taxon>
        <taxon>Riemerella</taxon>
    </lineage>
</organism>
<gene>
    <name evidence="1" type="ORF">RA0C_1901</name>
</gene>
<proteinExistence type="predicted"/>